<dbReference type="Gene3D" id="1.10.510.10">
    <property type="entry name" value="Transferase(Phosphotransferase) domain 1"/>
    <property type="match status" value="1"/>
</dbReference>
<keyword evidence="11" id="KW-0677">Repeat</keyword>
<keyword evidence="9" id="KW-0597">Phosphoprotein</keyword>
<dbReference type="Pfam" id="PF00069">
    <property type="entry name" value="Pkinase"/>
    <property type="match status" value="1"/>
</dbReference>
<evidence type="ECO:0000256" key="19">
    <source>
        <dbReference type="PROSITE-ProRule" id="PRU01207"/>
    </source>
</evidence>
<evidence type="ECO:0000313" key="27">
    <source>
        <dbReference type="Proteomes" id="UP001652628"/>
    </source>
</evidence>
<dbReference type="SMART" id="SM00133">
    <property type="entry name" value="S_TK_X"/>
    <property type="match status" value="1"/>
</dbReference>
<dbReference type="SUPFAM" id="SSF56112">
    <property type="entry name" value="Protein kinase-like (PK-like)"/>
    <property type="match status" value="1"/>
</dbReference>
<feature type="domain" description="REM-1" evidence="26">
    <location>
        <begin position="123"/>
        <end position="197"/>
    </location>
</feature>
<evidence type="ECO:0000256" key="21">
    <source>
        <dbReference type="SAM" id="Coils"/>
    </source>
</evidence>
<dbReference type="Proteomes" id="UP001652628">
    <property type="component" value="Chromosome 2R"/>
</dbReference>
<evidence type="ECO:0000256" key="20">
    <source>
        <dbReference type="PROSITE-ProRule" id="PRU10141"/>
    </source>
</evidence>
<feature type="region of interest" description="Disordered" evidence="22">
    <location>
        <begin position="1"/>
        <end position="39"/>
    </location>
</feature>
<dbReference type="GO" id="GO:0007165">
    <property type="term" value="P:signal transduction"/>
    <property type="evidence" value="ECO:0007669"/>
    <property type="project" value="InterPro"/>
</dbReference>
<dbReference type="GO" id="GO:0004697">
    <property type="term" value="F:diacylglycerol-dependent serine/threonine kinase activity"/>
    <property type="evidence" value="ECO:0007669"/>
    <property type="project" value="UniProtKB-EC"/>
</dbReference>
<evidence type="ECO:0000256" key="1">
    <source>
        <dbReference type="ARBA" id="ARBA00004123"/>
    </source>
</evidence>
<dbReference type="PROSITE" id="PS00108">
    <property type="entry name" value="PROTEIN_KINASE_ST"/>
    <property type="match status" value="1"/>
</dbReference>
<dbReference type="Gene3D" id="3.30.200.20">
    <property type="entry name" value="Phosphorylase Kinase, domain 1"/>
    <property type="match status" value="1"/>
</dbReference>
<dbReference type="Gene3D" id="1.10.287.160">
    <property type="entry name" value="HR1 repeat"/>
    <property type="match status" value="3"/>
</dbReference>
<evidence type="ECO:0000256" key="18">
    <source>
        <dbReference type="ARBA" id="ARBA00047470"/>
    </source>
</evidence>
<feature type="region of interest" description="Disordered" evidence="22">
    <location>
        <begin position="666"/>
        <end position="718"/>
    </location>
</feature>
<dbReference type="SUPFAM" id="SSF46585">
    <property type="entry name" value="HR1 repeat"/>
    <property type="match status" value="3"/>
</dbReference>
<dbReference type="SMART" id="SM00239">
    <property type="entry name" value="C2"/>
    <property type="match status" value="1"/>
</dbReference>
<dbReference type="InterPro" id="IPR000961">
    <property type="entry name" value="AGC-kinase_C"/>
</dbReference>
<evidence type="ECO:0000256" key="10">
    <source>
        <dbReference type="ARBA" id="ARBA00022679"/>
    </source>
</evidence>
<comment type="catalytic activity">
    <reaction evidence="18">
        <text>L-seryl-[protein] + ATP = O-phospho-L-seryl-[protein] + ADP + H(+)</text>
        <dbReference type="Rhea" id="RHEA:17989"/>
        <dbReference type="Rhea" id="RHEA-COMP:9863"/>
        <dbReference type="Rhea" id="RHEA-COMP:11604"/>
        <dbReference type="ChEBI" id="CHEBI:15378"/>
        <dbReference type="ChEBI" id="CHEBI:29999"/>
        <dbReference type="ChEBI" id="CHEBI:30616"/>
        <dbReference type="ChEBI" id="CHEBI:83421"/>
        <dbReference type="ChEBI" id="CHEBI:456216"/>
        <dbReference type="EC" id="2.7.11.13"/>
    </reaction>
</comment>
<comment type="catalytic activity">
    <reaction evidence="17">
        <text>L-threonyl-[protein] + ATP = O-phospho-L-threonyl-[protein] + ADP + H(+)</text>
        <dbReference type="Rhea" id="RHEA:46608"/>
        <dbReference type="Rhea" id="RHEA-COMP:11060"/>
        <dbReference type="Rhea" id="RHEA-COMP:11605"/>
        <dbReference type="ChEBI" id="CHEBI:15378"/>
        <dbReference type="ChEBI" id="CHEBI:30013"/>
        <dbReference type="ChEBI" id="CHEBI:30616"/>
        <dbReference type="ChEBI" id="CHEBI:61977"/>
        <dbReference type="ChEBI" id="CHEBI:456216"/>
        <dbReference type="EC" id="2.7.11.13"/>
    </reaction>
</comment>
<dbReference type="RefSeq" id="XP_016928777.2">
    <property type="nucleotide sequence ID" value="XM_017073288.4"/>
</dbReference>
<dbReference type="GO" id="GO:0032154">
    <property type="term" value="C:cleavage furrow"/>
    <property type="evidence" value="ECO:0007669"/>
    <property type="project" value="UniProtKB-SubCell"/>
</dbReference>
<feature type="compositionally biased region" description="Low complexity" evidence="22">
    <location>
        <begin position="929"/>
        <end position="952"/>
    </location>
</feature>
<proteinExistence type="inferred from homology"/>
<feature type="region of interest" description="Disordered" evidence="22">
    <location>
        <begin position="915"/>
        <end position="952"/>
    </location>
</feature>
<feature type="compositionally biased region" description="Low complexity" evidence="22">
    <location>
        <begin position="666"/>
        <end position="680"/>
    </location>
</feature>
<keyword evidence="15 19" id="KW-0175">Coiled coil</keyword>
<dbReference type="InterPro" id="IPR037313">
    <property type="entry name" value="PKN_HR1_1"/>
</dbReference>
<dbReference type="InterPro" id="IPR000008">
    <property type="entry name" value="C2_dom"/>
</dbReference>
<keyword evidence="27" id="KW-1185">Reference proteome</keyword>
<evidence type="ECO:0000256" key="17">
    <source>
        <dbReference type="ARBA" id="ARBA00047272"/>
    </source>
</evidence>
<feature type="compositionally biased region" description="Basic and acidic residues" evidence="22">
    <location>
        <begin position="489"/>
        <end position="498"/>
    </location>
</feature>
<dbReference type="GO" id="GO:0005634">
    <property type="term" value="C:nucleus"/>
    <property type="evidence" value="ECO:0007669"/>
    <property type="project" value="UniProtKB-SubCell"/>
</dbReference>
<keyword evidence="14 20" id="KW-0067">ATP-binding</keyword>
<evidence type="ECO:0000256" key="3">
    <source>
        <dbReference type="ARBA" id="ARBA00004496"/>
    </source>
</evidence>
<feature type="region of interest" description="Disordered" evidence="22">
    <location>
        <begin position="489"/>
        <end position="511"/>
    </location>
</feature>
<evidence type="ECO:0000256" key="14">
    <source>
        <dbReference type="ARBA" id="ARBA00022840"/>
    </source>
</evidence>
<gene>
    <name evidence="28" type="primary">Pkn</name>
</gene>
<dbReference type="InterPro" id="IPR011072">
    <property type="entry name" value="HR1_rho-bd"/>
</dbReference>
<dbReference type="CDD" id="cd11625">
    <property type="entry name" value="HR1_PKN_3"/>
    <property type="match status" value="1"/>
</dbReference>
<feature type="domain" description="AGC-kinase C-terminal" evidence="25">
    <location>
        <begin position="1290"/>
        <end position="1357"/>
    </location>
</feature>
<dbReference type="Pfam" id="PF00433">
    <property type="entry name" value="Pkinase_C"/>
    <property type="match status" value="1"/>
</dbReference>
<evidence type="ECO:0000313" key="28">
    <source>
        <dbReference type="RefSeq" id="XP_016928777.2"/>
    </source>
</evidence>
<feature type="coiled-coil region" evidence="21">
    <location>
        <begin position="174"/>
        <end position="201"/>
    </location>
</feature>
<dbReference type="GO" id="GO:0005524">
    <property type="term" value="F:ATP binding"/>
    <property type="evidence" value="ECO:0007669"/>
    <property type="project" value="UniProtKB-UniRule"/>
</dbReference>
<dbReference type="PROSITE" id="PS50011">
    <property type="entry name" value="PROTEIN_KINASE_DOM"/>
    <property type="match status" value="1"/>
</dbReference>
<dbReference type="GO" id="GO:0005737">
    <property type="term" value="C:cytoplasm"/>
    <property type="evidence" value="ECO:0007669"/>
    <property type="project" value="UniProtKB-SubCell"/>
</dbReference>
<dbReference type="InterPro" id="IPR036274">
    <property type="entry name" value="HR1_rpt_sf"/>
</dbReference>
<evidence type="ECO:0000256" key="6">
    <source>
        <dbReference type="ARBA" id="ARBA00012429"/>
    </source>
</evidence>
<feature type="binding site" evidence="20">
    <location>
        <position position="1059"/>
    </location>
    <ligand>
        <name>ATP</name>
        <dbReference type="ChEBI" id="CHEBI:30616"/>
    </ligand>
</feature>
<evidence type="ECO:0000256" key="16">
    <source>
        <dbReference type="ARBA" id="ARBA00023242"/>
    </source>
</evidence>
<dbReference type="CDD" id="cd11623">
    <property type="entry name" value="HR1_PKN_2"/>
    <property type="match status" value="1"/>
</dbReference>
<keyword evidence="13 28" id="KW-0418">Kinase</keyword>
<feature type="domain" description="Protein kinase" evidence="24">
    <location>
        <begin position="1030"/>
        <end position="1289"/>
    </location>
</feature>
<evidence type="ECO:0000256" key="2">
    <source>
        <dbReference type="ARBA" id="ARBA00004214"/>
    </source>
</evidence>
<dbReference type="PROSITE" id="PS00107">
    <property type="entry name" value="PROTEIN_KINASE_ATP"/>
    <property type="match status" value="1"/>
</dbReference>
<evidence type="ECO:0000256" key="12">
    <source>
        <dbReference type="ARBA" id="ARBA00022741"/>
    </source>
</evidence>
<organism evidence="27 28">
    <name type="scientific">Drosophila suzukii</name>
    <name type="common">Spotted-wing drosophila fruit fly</name>
    <dbReference type="NCBI Taxonomy" id="28584"/>
    <lineage>
        <taxon>Eukaryota</taxon>
        <taxon>Metazoa</taxon>
        <taxon>Ecdysozoa</taxon>
        <taxon>Arthropoda</taxon>
        <taxon>Hexapoda</taxon>
        <taxon>Insecta</taxon>
        <taxon>Pterygota</taxon>
        <taxon>Neoptera</taxon>
        <taxon>Endopterygota</taxon>
        <taxon>Diptera</taxon>
        <taxon>Brachycera</taxon>
        <taxon>Muscomorpha</taxon>
        <taxon>Ephydroidea</taxon>
        <taxon>Drosophilidae</taxon>
        <taxon>Drosophila</taxon>
        <taxon>Sophophora</taxon>
    </lineage>
</organism>
<dbReference type="InterPro" id="IPR000719">
    <property type="entry name" value="Prot_kinase_dom"/>
</dbReference>
<feature type="domain" description="C2" evidence="23">
    <location>
        <begin position="453"/>
        <end position="609"/>
    </location>
</feature>
<keyword evidence="10" id="KW-0808">Transferase</keyword>
<keyword evidence="16" id="KW-0539">Nucleus</keyword>
<evidence type="ECO:0000256" key="5">
    <source>
        <dbReference type="ARBA" id="ARBA00005490"/>
    </source>
</evidence>
<dbReference type="GO" id="GO:0031267">
    <property type="term" value="F:small GTPase binding"/>
    <property type="evidence" value="ECO:0007669"/>
    <property type="project" value="InterPro"/>
</dbReference>
<feature type="region of interest" description="Disordered" evidence="22">
    <location>
        <begin position="786"/>
        <end position="810"/>
    </location>
</feature>
<dbReference type="InterPro" id="IPR017892">
    <property type="entry name" value="Pkinase_C"/>
</dbReference>
<evidence type="ECO:0000256" key="9">
    <source>
        <dbReference type="ARBA" id="ARBA00022553"/>
    </source>
</evidence>
<evidence type="ECO:0000256" key="7">
    <source>
        <dbReference type="ARBA" id="ARBA00022490"/>
    </source>
</evidence>
<evidence type="ECO:0000256" key="4">
    <source>
        <dbReference type="ARBA" id="ARBA00004626"/>
    </source>
</evidence>
<name>A0AB39Z5F8_DROSZ</name>
<evidence type="ECO:0000259" key="23">
    <source>
        <dbReference type="PROSITE" id="PS50004"/>
    </source>
</evidence>
<dbReference type="SUPFAM" id="SSF49562">
    <property type="entry name" value="C2 domain (Calcium/lipid-binding domain, CaLB)"/>
    <property type="match status" value="1"/>
</dbReference>
<dbReference type="InterPro" id="IPR017441">
    <property type="entry name" value="Protein_kinase_ATP_BS"/>
</dbReference>
<evidence type="ECO:0000256" key="11">
    <source>
        <dbReference type="ARBA" id="ARBA00022737"/>
    </source>
</evidence>
<dbReference type="InterPro" id="IPR035892">
    <property type="entry name" value="C2_domain_sf"/>
</dbReference>
<protein>
    <recommendedName>
        <fullName evidence="6">protein kinase C</fullName>
        <ecNumber evidence="6">2.7.11.13</ecNumber>
    </recommendedName>
</protein>
<dbReference type="CTD" id="35950"/>
<evidence type="ECO:0000256" key="8">
    <source>
        <dbReference type="ARBA" id="ARBA00022527"/>
    </source>
</evidence>
<reference evidence="28" key="1">
    <citation type="submission" date="2025-08" db="UniProtKB">
        <authorList>
            <consortium name="RefSeq"/>
        </authorList>
    </citation>
    <scope>IDENTIFICATION</scope>
</reference>
<dbReference type="Pfam" id="PF02185">
    <property type="entry name" value="HR1"/>
    <property type="match status" value="3"/>
</dbReference>
<feature type="coiled-coil region" evidence="21">
    <location>
        <begin position="284"/>
        <end position="311"/>
    </location>
</feature>
<accession>A0AB39Z5F8</accession>
<feature type="domain" description="REM-1" evidence="26">
    <location>
        <begin position="237"/>
        <end position="314"/>
    </location>
</feature>
<keyword evidence="8" id="KW-0723">Serine/threonine-protein kinase</keyword>
<comment type="subcellular location">
    <subcellularLocation>
        <location evidence="4">Cleavage furrow</location>
    </subcellularLocation>
    <subcellularLocation>
        <location evidence="3">Cytoplasm</location>
    </subcellularLocation>
    <subcellularLocation>
        <location evidence="2">Midbody</location>
    </subcellularLocation>
    <subcellularLocation>
        <location evidence="1">Nucleus</location>
    </subcellularLocation>
</comment>
<evidence type="ECO:0000256" key="15">
    <source>
        <dbReference type="ARBA" id="ARBA00023054"/>
    </source>
</evidence>
<sequence length="1357" mass="150061">MSRLVKRIRSMINPNSQRDREDSTSIATSEGGGAHRKCHSLPRRYSKRSAARRSNSGLWNRLVTNVFGPEDADDFNNDGDSVGGAIFYTDSVNGSNYVISGEGEYIKHPVLYELSHKYGFTENLPESCMSIRLEEIKEAIRREIRKELKIKEGAEKLREVAKDRRSLSDVAVLVKKSKSKLAELKSELQELESQILLTSANTAVNSNGQESITACIDPNGGFLVSGAVGGLGGGNTALDGGAPATANDKVLASLEKQLQIEMKVKTGAENMIQSLGIGCDKKLLAEAHQMLADSKAKIEFLRLRIIKVKQNREQADRLKASRQMMDEHGQTIGGTNSQPASLETTLEERIEELRHRLRIEAAVVDGAKNVIRTLQTANRAPDKKALQEAHGRLSESSRKLDLLRYSLELRRQELPVDSPAAQLLKTELQIVQQSTSPAPVTYTSLQTGQGGLLGGKPYQSVSSLGRCASVTGKLEVRLLGCQDLLEDVPGRSRRDKDNNSSPGDLRSFVKGVTSRSSSKSYSVKDETSIEIMAAIKLDNITVGQTSWKPCSQQAWDQRFSIDLDRSRELEIGVYWRDWRSLCAVKVLRLEEFIDDVRHGMALQLEPQGLLFAEVKFLNPMISQKPKLRRQRMIFNRQQAKNISRAKQMNINVATWGRLLKRNAPNHVHMGSVGSGSSMTGASPMVVSGSRDSESPISRTPSSDALVEPEPYTPGEQAQNLEFDPDAGIHEHVETPGEYPDPAASGLSGMRPLSMHMQGISVLPPDSPPVAAGATGRPNTLSLQMPGVSKGQSIQGGRTAAPTTAPPPPPVLKSASTTPILDQEARISLVHITLEPINASRTTSCLIEEVAEPDSQPEVKPVAQSKKVSEACVESILLETVEKLETEDQVQQVIPQLGKLYVGSSQQQYVQQSSPIIQEPPTPTIYGNSAAAGAPQFPQPAQRQEKQPAQQQQQPIYANQYELNVAKAAAAAASVYSPSSSTNSNSNQQQQQQQQRRNVARGLQYRESGGIEAGRAGKQPPNAGMLSMDNFRLLSVLGRGHFGKVILSQLRSNNQYYAIKALKKGDIIARDEVESLLSEKRIFEVANAMRHPFLVNLYSCFQTEQHVCFVMEYAAGGDLMMHIHTDVFLEPRAVFYAACVVLGLQYLHENKIIYRDLKLDNLLLDTDGYVKIADFGLCKEGMGFGDRTGTFCGTPEFLAPEVLTETSYTRAVDWWGLGVLIFEMLVGESPFPGDDEEEVFDSIVNDEVRYPRFLSLEAIAVMRRLLRKNPERRLGSSERDAEDVKKQAFFRSIVWDDLLLRKVKPPFVPTINHLEDVSNFDEEFTSEKAQLTPPKEPRHLSEEEQVLFQDFSYTAEWC</sequence>
<dbReference type="SMART" id="SM00220">
    <property type="entry name" value="S_TKc"/>
    <property type="match status" value="1"/>
</dbReference>
<keyword evidence="7" id="KW-0963">Cytoplasm</keyword>
<evidence type="ECO:0000256" key="13">
    <source>
        <dbReference type="ARBA" id="ARBA00022777"/>
    </source>
</evidence>
<dbReference type="PROSITE" id="PS51860">
    <property type="entry name" value="REM_1"/>
    <property type="match status" value="3"/>
</dbReference>
<dbReference type="InterPro" id="IPR008271">
    <property type="entry name" value="Ser/Thr_kinase_AS"/>
</dbReference>
<evidence type="ECO:0000259" key="26">
    <source>
        <dbReference type="PROSITE" id="PS51860"/>
    </source>
</evidence>
<evidence type="ECO:0000259" key="25">
    <source>
        <dbReference type="PROSITE" id="PS51285"/>
    </source>
</evidence>
<dbReference type="PANTHER" id="PTHR24351">
    <property type="entry name" value="RIBOSOMAL PROTEIN S6 KINASE"/>
    <property type="match status" value="1"/>
</dbReference>
<dbReference type="SMART" id="SM00742">
    <property type="entry name" value="Hr1"/>
    <property type="match status" value="3"/>
</dbReference>
<dbReference type="CDD" id="cd05589">
    <property type="entry name" value="STKc_PKN"/>
    <property type="match status" value="1"/>
</dbReference>
<dbReference type="PROSITE" id="PS51285">
    <property type="entry name" value="AGC_KINASE_CTER"/>
    <property type="match status" value="1"/>
</dbReference>
<dbReference type="PROSITE" id="PS50004">
    <property type="entry name" value="C2"/>
    <property type="match status" value="1"/>
</dbReference>
<feature type="domain" description="REM-1" evidence="26">
    <location>
        <begin position="336"/>
        <end position="416"/>
    </location>
</feature>
<dbReference type="InterPro" id="IPR011009">
    <property type="entry name" value="Kinase-like_dom_sf"/>
</dbReference>
<dbReference type="GeneID" id="108009167"/>
<dbReference type="GO" id="GO:0030496">
    <property type="term" value="C:midbody"/>
    <property type="evidence" value="ECO:0007669"/>
    <property type="project" value="UniProtKB-SubCell"/>
</dbReference>
<dbReference type="CDD" id="cd11622">
    <property type="entry name" value="HR1_PKN_1"/>
    <property type="match status" value="1"/>
</dbReference>
<comment type="similarity">
    <text evidence="5">Belongs to the protein kinase superfamily. AGC Ser/Thr protein kinase family. PKC subfamily.</text>
</comment>
<evidence type="ECO:0000259" key="24">
    <source>
        <dbReference type="PROSITE" id="PS50011"/>
    </source>
</evidence>
<dbReference type="EC" id="2.7.11.13" evidence="6"/>
<evidence type="ECO:0000256" key="22">
    <source>
        <dbReference type="SAM" id="MobiDB-lite"/>
    </source>
</evidence>
<feature type="region of interest" description="Disordered" evidence="22">
    <location>
        <begin position="975"/>
        <end position="1000"/>
    </location>
</feature>
<keyword evidence="12 20" id="KW-0547">Nucleotide-binding</keyword>